<dbReference type="EC" id="2.7.7.7" evidence="5"/>
<dbReference type="NCBIfam" id="TIGR01128">
    <property type="entry name" value="holA"/>
    <property type="match status" value="1"/>
</dbReference>
<sequence>MKIPLNKLKRQLEENLSPLYVISGEQSVLIREATELIQAKAKNEGFSEKKIIACSSKTDWAEIEAENNSLSLFAEKKIIEIRVSKKKLTKDESKILIDVSNQLNMENIFIIVLPKLDKSALATQWLKSLDHVGIFIQIWPILQHDMPKWIKGRLSLKEIEASNDAIQLLSENAEGNLLAAEQEIEKLSLLNLKNEIGVSEMMSLISN</sequence>
<proteinExistence type="predicted"/>
<keyword evidence="6" id="KW-0175">Coiled coil</keyword>
<evidence type="ECO:0000256" key="6">
    <source>
        <dbReference type="SAM" id="Coils"/>
    </source>
</evidence>
<dbReference type="GO" id="GO:0006261">
    <property type="term" value="P:DNA-templated DNA replication"/>
    <property type="evidence" value="ECO:0007669"/>
    <property type="project" value="TreeGrafter"/>
</dbReference>
<reference evidence="8 9" key="1">
    <citation type="submission" date="2019-02" db="EMBL/GenBank/DDBJ databases">
        <title>Prokaryotic population dynamics and viral predation in marine succession experiment using metagenomics: the confinement effect.</title>
        <authorList>
            <person name="Haro-Moreno J.M."/>
            <person name="Rodriguez-Valera F."/>
            <person name="Lopez-Perez M."/>
        </authorList>
    </citation>
    <scope>NUCLEOTIDE SEQUENCE [LARGE SCALE GENOMIC DNA]</scope>
    <source>
        <strain evidence="8">MED-G169</strain>
    </source>
</reference>
<protein>
    <recommendedName>
        <fullName evidence="5">DNA polymerase III subunit delta</fullName>
        <ecNumber evidence="5">2.7.7.7</ecNumber>
    </recommendedName>
</protein>
<gene>
    <name evidence="8" type="primary">holA</name>
    <name evidence="8" type="ORF">EVB02_00770</name>
</gene>
<keyword evidence="4" id="KW-0239">DNA-directed DNA polymerase</keyword>
<dbReference type="GO" id="GO:0003677">
    <property type="term" value="F:DNA binding"/>
    <property type="evidence" value="ECO:0007669"/>
    <property type="project" value="InterPro"/>
</dbReference>
<dbReference type="Gene3D" id="1.10.8.60">
    <property type="match status" value="1"/>
</dbReference>
<evidence type="ECO:0000256" key="2">
    <source>
        <dbReference type="ARBA" id="ARBA00022695"/>
    </source>
</evidence>
<dbReference type="PANTHER" id="PTHR34388:SF1">
    <property type="entry name" value="DNA POLYMERASE III SUBUNIT DELTA"/>
    <property type="match status" value="1"/>
</dbReference>
<dbReference type="InterPro" id="IPR005790">
    <property type="entry name" value="DNA_polIII_delta"/>
</dbReference>
<dbReference type="GO" id="GO:0009360">
    <property type="term" value="C:DNA polymerase III complex"/>
    <property type="evidence" value="ECO:0007669"/>
    <property type="project" value="UniProtKB-UniRule"/>
</dbReference>
<organism evidence="8 9">
    <name type="scientific">SAR92 clade bacterium</name>
    <dbReference type="NCBI Taxonomy" id="2315479"/>
    <lineage>
        <taxon>Bacteria</taxon>
        <taxon>Pseudomonadati</taxon>
        <taxon>Pseudomonadota</taxon>
        <taxon>Gammaproteobacteria</taxon>
        <taxon>Cellvibrionales</taxon>
        <taxon>Porticoccaceae</taxon>
        <taxon>SAR92 clade</taxon>
    </lineage>
</organism>
<dbReference type="SUPFAM" id="SSF52540">
    <property type="entry name" value="P-loop containing nucleoside triphosphate hydrolases"/>
    <property type="match status" value="1"/>
</dbReference>
<dbReference type="InterPro" id="IPR027417">
    <property type="entry name" value="P-loop_NTPase"/>
</dbReference>
<dbReference type="GO" id="GO:0003887">
    <property type="term" value="F:DNA-directed DNA polymerase activity"/>
    <property type="evidence" value="ECO:0007669"/>
    <property type="project" value="UniProtKB-UniRule"/>
</dbReference>
<evidence type="ECO:0000313" key="8">
    <source>
        <dbReference type="EMBL" id="RZO08247.1"/>
    </source>
</evidence>
<feature type="coiled-coil region" evidence="6">
    <location>
        <begin position="163"/>
        <end position="190"/>
    </location>
</feature>
<dbReference type="Gene3D" id="3.40.50.300">
    <property type="entry name" value="P-loop containing nucleotide triphosphate hydrolases"/>
    <property type="match status" value="1"/>
</dbReference>
<feature type="domain" description="DNA polymerase III delta N-terminal" evidence="7">
    <location>
        <begin position="20"/>
        <end position="131"/>
    </location>
</feature>
<evidence type="ECO:0000256" key="5">
    <source>
        <dbReference type="NCBIfam" id="TIGR01128"/>
    </source>
</evidence>
<comment type="caution">
    <text evidence="8">The sequence shown here is derived from an EMBL/GenBank/DDBJ whole genome shotgun (WGS) entry which is preliminary data.</text>
</comment>
<evidence type="ECO:0000313" key="9">
    <source>
        <dbReference type="Proteomes" id="UP000318148"/>
    </source>
</evidence>
<keyword evidence="3" id="KW-0235">DNA replication</keyword>
<evidence type="ECO:0000256" key="4">
    <source>
        <dbReference type="ARBA" id="ARBA00022932"/>
    </source>
</evidence>
<evidence type="ECO:0000256" key="1">
    <source>
        <dbReference type="ARBA" id="ARBA00022679"/>
    </source>
</evidence>
<dbReference type="EMBL" id="SHBO01000005">
    <property type="protein sequence ID" value="RZO08247.1"/>
    <property type="molecule type" value="Genomic_DNA"/>
</dbReference>
<dbReference type="AlphaFoldDB" id="A0A520LNT3"/>
<keyword evidence="1 8" id="KW-0808">Transferase</keyword>
<evidence type="ECO:0000259" key="7">
    <source>
        <dbReference type="Pfam" id="PF06144"/>
    </source>
</evidence>
<dbReference type="InterPro" id="IPR010372">
    <property type="entry name" value="DNA_pol3_delta_N"/>
</dbReference>
<name>A0A520LNT3_9GAMM</name>
<keyword evidence="2 8" id="KW-0548">Nucleotidyltransferase</keyword>
<dbReference type="Proteomes" id="UP000318148">
    <property type="component" value="Unassembled WGS sequence"/>
</dbReference>
<accession>A0A520LNT3</accession>
<dbReference type="PANTHER" id="PTHR34388">
    <property type="entry name" value="DNA POLYMERASE III SUBUNIT DELTA"/>
    <property type="match status" value="1"/>
</dbReference>
<evidence type="ECO:0000256" key="3">
    <source>
        <dbReference type="ARBA" id="ARBA00022705"/>
    </source>
</evidence>
<dbReference type="CDD" id="cd18138">
    <property type="entry name" value="HLD_clamp_pol_III_delta"/>
    <property type="match status" value="1"/>
</dbReference>
<dbReference type="Pfam" id="PF06144">
    <property type="entry name" value="DNA_pol3_delta"/>
    <property type="match status" value="1"/>
</dbReference>